<dbReference type="PANTHER" id="PTHR46504">
    <property type="entry name" value="TRNASE Z TRZ1"/>
    <property type="match status" value="1"/>
</dbReference>
<proteinExistence type="predicted"/>
<dbReference type="Proteomes" id="UP001634393">
    <property type="component" value="Unassembled WGS sequence"/>
</dbReference>
<dbReference type="Gene3D" id="3.60.15.10">
    <property type="entry name" value="Ribonuclease Z/Hydroxyacylglutathione hydrolase-like"/>
    <property type="match status" value="1"/>
</dbReference>
<evidence type="ECO:0000313" key="2">
    <source>
        <dbReference type="Proteomes" id="UP001634393"/>
    </source>
</evidence>
<comment type="caution">
    <text evidence="1">The sequence shown here is derived from an EMBL/GenBank/DDBJ whole genome shotgun (WGS) entry which is preliminary data.</text>
</comment>
<reference evidence="1 2" key="1">
    <citation type="submission" date="2024-12" db="EMBL/GenBank/DDBJ databases">
        <title>The unique morphological basis and parallel evolutionary history of personate flowers in Penstemon.</title>
        <authorList>
            <person name="Depatie T.H."/>
            <person name="Wessinger C.A."/>
        </authorList>
    </citation>
    <scope>NUCLEOTIDE SEQUENCE [LARGE SCALE GENOMIC DNA]</scope>
    <source>
        <strain evidence="1">WTNN_2</strain>
        <tissue evidence="1">Leaf</tissue>
    </source>
</reference>
<evidence type="ECO:0000313" key="1">
    <source>
        <dbReference type="EMBL" id="KAL3833376.1"/>
    </source>
</evidence>
<gene>
    <name evidence="1" type="ORF">ACJIZ3_008112</name>
</gene>
<dbReference type="SUPFAM" id="SSF56281">
    <property type="entry name" value="Metallo-hydrolase/oxidoreductase"/>
    <property type="match status" value="1"/>
</dbReference>
<dbReference type="AlphaFoldDB" id="A0ABD3T8U2"/>
<protein>
    <submittedName>
        <fullName evidence="1">Uncharacterized protein</fullName>
    </submittedName>
</protein>
<sequence length="230" mass="26317">MEGALPMYVVMRALFRLATPTIIVPKILKDHVESLFEAHRAMSHSELRHTLVCLDVGEEFSLKKDFIVRAFRTYHVIPSQGYLVYSVKERVKPEYVRYRGDEMKNLKLSGVELCFIDRPQLHIDLIAFTGDTTSEFILDSDNLDVLKAKILIMESTYIEDSNTVEAARKYGHTHLSEIIEYADRFKNKAILLIHFSARYNLDVIKTAVARLPPPLSGRVFALTEGFKANP</sequence>
<accession>A0ABD3T8U2</accession>
<dbReference type="InterPro" id="IPR036866">
    <property type="entry name" value="RibonucZ/Hydroxyglut_hydro"/>
</dbReference>
<dbReference type="EMBL" id="JBJXBP010000004">
    <property type="protein sequence ID" value="KAL3833376.1"/>
    <property type="molecule type" value="Genomic_DNA"/>
</dbReference>
<name>A0ABD3T8U2_9LAMI</name>
<keyword evidence="2" id="KW-1185">Reference proteome</keyword>
<organism evidence="1 2">
    <name type="scientific">Penstemon smallii</name>
    <dbReference type="NCBI Taxonomy" id="265156"/>
    <lineage>
        <taxon>Eukaryota</taxon>
        <taxon>Viridiplantae</taxon>
        <taxon>Streptophyta</taxon>
        <taxon>Embryophyta</taxon>
        <taxon>Tracheophyta</taxon>
        <taxon>Spermatophyta</taxon>
        <taxon>Magnoliopsida</taxon>
        <taxon>eudicotyledons</taxon>
        <taxon>Gunneridae</taxon>
        <taxon>Pentapetalae</taxon>
        <taxon>asterids</taxon>
        <taxon>lamiids</taxon>
        <taxon>Lamiales</taxon>
        <taxon>Plantaginaceae</taxon>
        <taxon>Cheloneae</taxon>
        <taxon>Penstemon</taxon>
    </lineage>
</organism>
<dbReference type="PANTHER" id="PTHR46504:SF2">
    <property type="entry name" value="TRNASE Z TRZ1"/>
    <property type="match status" value="1"/>
</dbReference>